<organism evidence="2 3">
    <name type="scientific">Ciona savignyi</name>
    <name type="common">Pacific transparent sea squirt</name>
    <dbReference type="NCBI Taxonomy" id="51511"/>
    <lineage>
        <taxon>Eukaryota</taxon>
        <taxon>Metazoa</taxon>
        <taxon>Chordata</taxon>
        <taxon>Tunicata</taxon>
        <taxon>Ascidiacea</taxon>
        <taxon>Phlebobranchia</taxon>
        <taxon>Cionidae</taxon>
        <taxon>Ciona</taxon>
    </lineage>
</organism>
<evidence type="ECO:0000313" key="2">
    <source>
        <dbReference type="Ensembl" id="ENSCSAVP00000000747.1"/>
    </source>
</evidence>
<name>H2Y5Z9_CIOSA</name>
<protein>
    <submittedName>
        <fullName evidence="2">Uncharacterized protein</fullName>
    </submittedName>
</protein>
<dbReference type="HOGENOM" id="CLU_2037236_0_0_1"/>
<reference evidence="2" key="2">
    <citation type="submission" date="2025-08" db="UniProtKB">
        <authorList>
            <consortium name="Ensembl"/>
        </authorList>
    </citation>
    <scope>IDENTIFICATION</scope>
</reference>
<dbReference type="InParanoid" id="H2Y5Z9"/>
<dbReference type="AlphaFoldDB" id="H2Y5Z9"/>
<dbReference type="Ensembl" id="ENSCSAVT00000000755.1">
    <property type="protein sequence ID" value="ENSCSAVP00000000747.1"/>
    <property type="gene ID" value="ENSCSAVG00000000423.1"/>
</dbReference>
<keyword evidence="3" id="KW-1185">Reference proteome</keyword>
<reference evidence="2" key="3">
    <citation type="submission" date="2025-09" db="UniProtKB">
        <authorList>
            <consortium name="Ensembl"/>
        </authorList>
    </citation>
    <scope>IDENTIFICATION</scope>
</reference>
<dbReference type="Proteomes" id="UP000007875">
    <property type="component" value="Unassembled WGS sequence"/>
</dbReference>
<feature type="chain" id="PRO_5003577309" evidence="1">
    <location>
        <begin position="24"/>
        <end position="121"/>
    </location>
</feature>
<evidence type="ECO:0000256" key="1">
    <source>
        <dbReference type="SAM" id="SignalP"/>
    </source>
</evidence>
<feature type="signal peptide" evidence="1">
    <location>
        <begin position="1"/>
        <end position="23"/>
    </location>
</feature>
<evidence type="ECO:0000313" key="3">
    <source>
        <dbReference type="Proteomes" id="UP000007875"/>
    </source>
</evidence>
<proteinExistence type="predicted"/>
<reference evidence="3" key="1">
    <citation type="submission" date="2003-08" db="EMBL/GenBank/DDBJ databases">
        <authorList>
            <person name="Birren B."/>
            <person name="Nusbaum C."/>
            <person name="Abebe A."/>
            <person name="Abouelleil A."/>
            <person name="Adekoya E."/>
            <person name="Ait-zahra M."/>
            <person name="Allen N."/>
            <person name="Allen T."/>
            <person name="An P."/>
            <person name="Anderson M."/>
            <person name="Anderson S."/>
            <person name="Arachchi H."/>
            <person name="Armbruster J."/>
            <person name="Bachantsang P."/>
            <person name="Baldwin J."/>
            <person name="Barry A."/>
            <person name="Bayul T."/>
            <person name="Blitshsteyn B."/>
            <person name="Bloom T."/>
            <person name="Blye J."/>
            <person name="Boguslavskiy L."/>
            <person name="Borowsky M."/>
            <person name="Boukhgalter B."/>
            <person name="Brunache A."/>
            <person name="Butler J."/>
            <person name="Calixte N."/>
            <person name="Calvo S."/>
            <person name="Camarata J."/>
            <person name="Campo K."/>
            <person name="Chang J."/>
            <person name="Cheshatsang Y."/>
            <person name="Citroen M."/>
            <person name="Collymore A."/>
            <person name="Considine T."/>
            <person name="Cook A."/>
            <person name="Cooke P."/>
            <person name="Corum B."/>
            <person name="Cuomo C."/>
            <person name="David R."/>
            <person name="Dawoe T."/>
            <person name="Degray S."/>
            <person name="Dodge S."/>
            <person name="Dooley K."/>
            <person name="Dorje P."/>
            <person name="Dorjee K."/>
            <person name="Dorris L."/>
            <person name="Duffey N."/>
            <person name="Dupes A."/>
            <person name="Elkins T."/>
            <person name="Engels R."/>
            <person name="Erickson J."/>
            <person name="Farina A."/>
            <person name="Faro S."/>
            <person name="Ferreira P."/>
            <person name="Fischer H."/>
            <person name="Fitzgerald M."/>
            <person name="Foley K."/>
            <person name="Gage D."/>
            <person name="Galagan J."/>
            <person name="Gearin G."/>
            <person name="Gnerre S."/>
            <person name="Gnirke A."/>
            <person name="Goyette A."/>
            <person name="Graham J."/>
            <person name="Grandbois E."/>
            <person name="Gyaltsen K."/>
            <person name="Hafez N."/>
            <person name="Hagopian D."/>
            <person name="Hagos B."/>
            <person name="Hall J."/>
            <person name="Hatcher B."/>
            <person name="Heller A."/>
            <person name="Higgins H."/>
            <person name="Honan T."/>
            <person name="Horn A."/>
            <person name="Houde N."/>
            <person name="Hughes L."/>
            <person name="Hulme W."/>
            <person name="Husby E."/>
            <person name="Iliev I."/>
            <person name="Jaffe D."/>
            <person name="Jones C."/>
            <person name="Kamal M."/>
            <person name="Kamat A."/>
            <person name="Kamvysselis M."/>
            <person name="Karlsson E."/>
            <person name="Kells C."/>
            <person name="Kieu A."/>
            <person name="Kisner P."/>
            <person name="Kodira C."/>
            <person name="Kulbokas E."/>
            <person name="Labutti K."/>
            <person name="Lama D."/>
            <person name="Landers T."/>
            <person name="Leger J."/>
            <person name="Levine S."/>
            <person name="Lewis D."/>
            <person name="Lewis T."/>
            <person name="Lindblad-toh K."/>
            <person name="Liu X."/>
            <person name="Lokyitsang T."/>
            <person name="Lokyitsang Y."/>
            <person name="Lucien O."/>
            <person name="Lui A."/>
            <person name="Ma L.J."/>
            <person name="Mabbitt R."/>
            <person name="Macdonald J."/>
            <person name="Maclean C."/>
            <person name="Major J."/>
            <person name="Manning J."/>
            <person name="Marabella R."/>
            <person name="Maru K."/>
            <person name="Matthews C."/>
            <person name="Mauceli E."/>
            <person name="Mccarthy M."/>
            <person name="Mcdonough S."/>
            <person name="Mcghee T."/>
            <person name="Meldrim J."/>
            <person name="Meneus L."/>
            <person name="Mesirov J."/>
            <person name="Mihalev A."/>
            <person name="Mihova T."/>
            <person name="Mikkelsen T."/>
            <person name="Mlenga V."/>
            <person name="Moru K."/>
            <person name="Mozes J."/>
            <person name="Mulrain L."/>
            <person name="Munson G."/>
            <person name="Naylor J."/>
            <person name="Newes C."/>
            <person name="Nguyen C."/>
            <person name="Nguyen N."/>
            <person name="Nguyen T."/>
            <person name="Nicol R."/>
            <person name="Nielsen C."/>
            <person name="Nizzari M."/>
            <person name="Norbu C."/>
            <person name="Norbu N."/>
            <person name="O'donnell P."/>
            <person name="Okoawo O."/>
            <person name="O'leary S."/>
            <person name="Omotosho B."/>
            <person name="O'neill K."/>
            <person name="Osman S."/>
            <person name="Parker S."/>
            <person name="Perrin D."/>
            <person name="Phunkhang P."/>
            <person name="Piqani B."/>
            <person name="Purcell S."/>
            <person name="Rachupka T."/>
            <person name="Ramasamy U."/>
            <person name="Rameau R."/>
            <person name="Ray V."/>
            <person name="Raymond C."/>
            <person name="Retta R."/>
            <person name="Richardson S."/>
            <person name="Rise C."/>
            <person name="Rodriguez J."/>
            <person name="Rogers J."/>
            <person name="Rogov P."/>
            <person name="Rutman M."/>
            <person name="Schupbach R."/>
            <person name="Seaman C."/>
            <person name="Settipalli S."/>
            <person name="Sharpe T."/>
            <person name="Sheridan J."/>
            <person name="Sherpa N."/>
            <person name="Shi J."/>
            <person name="Smirnov S."/>
            <person name="Smith C."/>
            <person name="Sougnez C."/>
            <person name="Spencer B."/>
            <person name="Stalker J."/>
            <person name="Stange-thomann N."/>
            <person name="Stavropoulos S."/>
            <person name="Stetson K."/>
            <person name="Stone C."/>
            <person name="Stone S."/>
            <person name="Stubbs M."/>
            <person name="Talamas J."/>
            <person name="Tchuinga P."/>
            <person name="Tenzing P."/>
            <person name="Tesfaye S."/>
            <person name="Theodore J."/>
            <person name="Thoulutsang Y."/>
            <person name="Topham K."/>
            <person name="Towey S."/>
            <person name="Tsamla T."/>
            <person name="Tsomo N."/>
            <person name="Vallee D."/>
            <person name="Vassiliev H."/>
            <person name="Venkataraman V."/>
            <person name="Vinson J."/>
            <person name="Vo A."/>
            <person name="Wade C."/>
            <person name="Wang S."/>
            <person name="Wangchuk T."/>
            <person name="Wangdi T."/>
            <person name="Whittaker C."/>
            <person name="Wilkinson J."/>
            <person name="Wu Y."/>
            <person name="Wyman D."/>
            <person name="Yadav S."/>
            <person name="Yang S."/>
            <person name="Yang X."/>
            <person name="Yeager S."/>
            <person name="Yee E."/>
            <person name="Young G."/>
            <person name="Zainoun J."/>
            <person name="Zembeck L."/>
            <person name="Zimmer A."/>
            <person name="Zody M."/>
            <person name="Lander E."/>
        </authorList>
    </citation>
    <scope>NUCLEOTIDE SEQUENCE [LARGE SCALE GENOMIC DNA]</scope>
</reference>
<dbReference type="GeneTree" id="ENSGT00390000015171"/>
<sequence>MKVVPYFVLLCTIAVITSQTVRAAALKDESDDVMEKRYVENAFTSYTAKQLDRAAYQHLLRLFGKRTYPKRSWDDVTTGSDVADDVADEADDVDKNYVMIIAREDFLEKVLNKAPRVVTSQ</sequence>
<accession>H2Y5Z9</accession>
<keyword evidence="1" id="KW-0732">Signal</keyword>